<gene>
    <name evidence="2" type="ordered locus">MSWAN_0242</name>
</gene>
<evidence type="ECO:0000313" key="3">
    <source>
        <dbReference type="Proteomes" id="UP000009231"/>
    </source>
</evidence>
<dbReference type="InterPro" id="IPR036866">
    <property type="entry name" value="RibonucZ/Hydroxyglut_hydro"/>
</dbReference>
<dbReference type="KEGG" id="mew:MSWAN_0242"/>
<dbReference type="PANTHER" id="PTHR42951">
    <property type="entry name" value="METALLO-BETA-LACTAMASE DOMAIN-CONTAINING"/>
    <property type="match status" value="1"/>
</dbReference>
<dbReference type="Pfam" id="PF00753">
    <property type="entry name" value="Lactamase_B"/>
    <property type="match status" value="1"/>
</dbReference>
<reference evidence="2 3" key="1">
    <citation type="journal article" date="2014" name="Int. J. Syst. Evol. Microbiol.">
        <title>Methanobacterium paludis sp. nov. and a novel strain of Methanobacterium lacus isolated from northern peatlands.</title>
        <authorList>
            <person name="Cadillo-Quiroz H."/>
            <person name="Brauer S.L."/>
            <person name="Goodson N."/>
            <person name="Yavitt J.B."/>
            <person name="Zinder S.H."/>
        </authorList>
    </citation>
    <scope>NUCLEOTIDE SEQUENCE [LARGE SCALE GENOMIC DNA]</scope>
    <source>
        <strain evidence="3">DSM 25820 / JCM 18151 / SWAN1</strain>
    </source>
</reference>
<dbReference type="Gene3D" id="3.60.15.10">
    <property type="entry name" value="Ribonuclease Z/Hydroxyacylglutathione hydrolase-like"/>
    <property type="match status" value="1"/>
</dbReference>
<dbReference type="OrthoDB" id="197151at2157"/>
<dbReference type="SUPFAM" id="SSF56281">
    <property type="entry name" value="Metallo-hydrolase/oxidoreductase"/>
    <property type="match status" value="1"/>
</dbReference>
<protein>
    <submittedName>
        <fullName evidence="2">Beta-lactamase domain-containing protein</fullName>
    </submittedName>
</protein>
<evidence type="ECO:0000259" key="1">
    <source>
        <dbReference type="SMART" id="SM00849"/>
    </source>
</evidence>
<dbReference type="SMART" id="SM00849">
    <property type="entry name" value="Lactamase_B"/>
    <property type="match status" value="1"/>
</dbReference>
<dbReference type="EMBL" id="CP002772">
    <property type="protein sequence ID" value="AEG17288.1"/>
    <property type="molecule type" value="Genomic_DNA"/>
</dbReference>
<dbReference type="RefSeq" id="WP_013824790.1">
    <property type="nucleotide sequence ID" value="NC_015574.1"/>
</dbReference>
<dbReference type="eggNOG" id="arCOG00504">
    <property type="taxonomic scope" value="Archaea"/>
</dbReference>
<dbReference type="AlphaFoldDB" id="F6D1Z9"/>
<dbReference type="CDD" id="cd07721">
    <property type="entry name" value="yflN-like_MBL-fold"/>
    <property type="match status" value="1"/>
</dbReference>
<proteinExistence type="predicted"/>
<accession>F6D1Z9</accession>
<dbReference type="HOGENOM" id="CLU_030571_2_4_2"/>
<dbReference type="STRING" id="868131.MSWAN_0242"/>
<evidence type="ECO:0000313" key="2">
    <source>
        <dbReference type="EMBL" id="AEG17288.1"/>
    </source>
</evidence>
<dbReference type="InterPro" id="IPR050855">
    <property type="entry name" value="NDM-1-like"/>
</dbReference>
<dbReference type="GeneID" id="10667726"/>
<organism evidence="2 3">
    <name type="scientific">Methanobacterium paludis (strain DSM 25820 / JCM 18151 / SWAN1)</name>
    <dbReference type="NCBI Taxonomy" id="868131"/>
    <lineage>
        <taxon>Archaea</taxon>
        <taxon>Methanobacteriati</taxon>
        <taxon>Methanobacteriota</taxon>
        <taxon>Methanomada group</taxon>
        <taxon>Methanobacteria</taxon>
        <taxon>Methanobacteriales</taxon>
        <taxon>Methanobacteriaceae</taxon>
        <taxon>Methanobacterium</taxon>
    </lineage>
</organism>
<dbReference type="InterPro" id="IPR001279">
    <property type="entry name" value="Metallo-B-lactamas"/>
</dbReference>
<dbReference type="Proteomes" id="UP000009231">
    <property type="component" value="Chromosome"/>
</dbReference>
<feature type="domain" description="Metallo-beta-lactamase" evidence="1">
    <location>
        <begin position="13"/>
        <end position="203"/>
    </location>
</feature>
<name>F6D1Z9_METPW</name>
<keyword evidence="3" id="KW-1185">Reference proteome</keyword>
<dbReference type="PANTHER" id="PTHR42951:SF17">
    <property type="entry name" value="METALLO-BETA-LACTAMASE DOMAIN-CONTAINING PROTEIN"/>
    <property type="match status" value="1"/>
</dbReference>
<sequence length="222" mass="24618">MEVYPGIHHIQRVSNSYLVVDEDIMLIDTGMPGNSSKIIDYVQNTLKRDPNDIKTIVLTHHHFDHVGSVEKLKNITGASVAAHKLDANYINGTKSRPGPLLLRTATNIMKMVSRTKPIQPDILLKDGNIIKRYHVIHTPGHTPGSICLYNPENRVIFVGDNLRQSKGGMIKGPVPKYTPDMDLAKNSIKKLGDLDIDVILTGHNSPITSDASSKLKEYLKTI</sequence>